<gene>
    <name evidence="2" type="ORF">F7018_17725</name>
</gene>
<comment type="caution">
    <text evidence="2">The sequence shown here is derived from an EMBL/GenBank/DDBJ whole genome shotgun (WGS) entry which is preliminary data.</text>
</comment>
<keyword evidence="3" id="KW-1185">Reference proteome</keyword>
<reference evidence="2 3" key="1">
    <citation type="submission" date="2019-09" db="EMBL/GenBank/DDBJ databases">
        <authorList>
            <person name="Cao W.R."/>
        </authorList>
    </citation>
    <scope>NUCLEOTIDE SEQUENCE [LARGE SCALE GENOMIC DNA]</scope>
    <source>
        <strain evidence="3">a4</strain>
    </source>
</reference>
<evidence type="ECO:0000259" key="1">
    <source>
        <dbReference type="Pfam" id="PF09603"/>
    </source>
</evidence>
<dbReference type="NCBIfam" id="TIGR02145">
    <property type="entry name" value="Fib_succ_major"/>
    <property type="match status" value="1"/>
</dbReference>
<evidence type="ECO:0000313" key="3">
    <source>
        <dbReference type="Proteomes" id="UP000467305"/>
    </source>
</evidence>
<proteinExistence type="predicted"/>
<feature type="domain" description="Fibrobacter succinogenes major paralogous" evidence="1">
    <location>
        <begin position="58"/>
        <end position="227"/>
    </location>
</feature>
<dbReference type="EMBL" id="WAAU01000037">
    <property type="protein sequence ID" value="KAB1153187.1"/>
    <property type="molecule type" value="Genomic_DNA"/>
</dbReference>
<organism evidence="2 3">
    <name type="scientific">Tenacibaculum aiptasiae</name>
    <dbReference type="NCBI Taxonomy" id="426481"/>
    <lineage>
        <taxon>Bacteria</taxon>
        <taxon>Pseudomonadati</taxon>
        <taxon>Bacteroidota</taxon>
        <taxon>Flavobacteriia</taxon>
        <taxon>Flavobacteriales</taxon>
        <taxon>Flavobacteriaceae</taxon>
        <taxon>Tenacibaculum</taxon>
    </lineage>
</organism>
<dbReference type="RefSeq" id="WP_150901442.1">
    <property type="nucleotide sequence ID" value="NZ_WAAU01000037.1"/>
</dbReference>
<dbReference type="OrthoDB" id="9805760at2"/>
<name>A0A7J5A6P4_9FLAO</name>
<accession>A0A7J5A6P4</accession>
<dbReference type="Proteomes" id="UP000467305">
    <property type="component" value="Unassembled WGS sequence"/>
</dbReference>
<dbReference type="InterPro" id="IPR011871">
    <property type="entry name" value="Fib_succ_major"/>
</dbReference>
<sequence>MTKLYKYNIKLFLYTFLLIVFFNCTNKKQKANTPPKPKTLIVQSNLTDSRDSETYKTVRIANKTWMAENLRYNSSGSMINPNNPSRAYGRLYNLNSLKDACPKGWHIPSDKEWDELEIAHGMPSSFISKGGWRGEHAIHMRSVEHWDNESNNTNKLNFNILPAGYFDTGKTGLPKGFEGLGFAAAFWSSIENNIATARFMFSGKTFVNKWEDKNNNTNMALSCRCVKD</sequence>
<evidence type="ECO:0000313" key="2">
    <source>
        <dbReference type="EMBL" id="KAB1153187.1"/>
    </source>
</evidence>
<dbReference type="AlphaFoldDB" id="A0A7J5A6P4"/>
<dbReference type="Pfam" id="PF09603">
    <property type="entry name" value="Fib_succ_major"/>
    <property type="match status" value="1"/>
</dbReference>
<protein>
    <recommendedName>
        <fullName evidence="1">Fibrobacter succinogenes major paralogous domain-containing protein</fullName>
    </recommendedName>
</protein>